<dbReference type="PANTHER" id="PTHR44591">
    <property type="entry name" value="STRESS RESPONSE REGULATOR PROTEIN 1"/>
    <property type="match status" value="1"/>
</dbReference>
<reference evidence="4" key="1">
    <citation type="submission" date="2022-09" db="EMBL/GenBank/DDBJ databases">
        <title>Comparative genomics and taxonomic characterization of three novel marine species of genus Reichenbachiella exhibiting antioxidant and polysaccharide degradation activities.</title>
        <authorList>
            <person name="Muhammad N."/>
            <person name="Lee Y.-J."/>
            <person name="Ko J."/>
            <person name="Kim S.-G."/>
        </authorList>
    </citation>
    <scope>NUCLEOTIDE SEQUENCE</scope>
    <source>
        <strain evidence="4">BKB1-1</strain>
    </source>
</reference>
<dbReference type="Proteomes" id="UP001065174">
    <property type="component" value="Chromosome"/>
</dbReference>
<gene>
    <name evidence="4" type="ORF">N6H18_01035</name>
</gene>
<evidence type="ECO:0000259" key="3">
    <source>
        <dbReference type="PROSITE" id="PS50110"/>
    </source>
</evidence>
<feature type="domain" description="Response regulatory" evidence="3">
    <location>
        <begin position="6"/>
        <end position="119"/>
    </location>
</feature>
<sequence length="119" mass="13544">MSEKKKLLYVDDEVANLNVFRIAFKRKYDVTTAGSAEEGMELLANEKYDIIVCDHRMPGMTGVEMLAKVSDEYPHMIRIIISEYINDEIIRHAMKSYNLDGSMGKPWDAGELIAIIEGQ</sequence>
<accession>A0ABY6CPW4</accession>
<dbReference type="Pfam" id="PF00072">
    <property type="entry name" value="Response_reg"/>
    <property type="match status" value="1"/>
</dbReference>
<feature type="modified residue" description="4-aspartylphosphate" evidence="2">
    <location>
        <position position="54"/>
    </location>
</feature>
<dbReference type="PANTHER" id="PTHR44591:SF19">
    <property type="entry name" value="TWO-COMPONENT RESPONSE REGULATOR-RELATED"/>
    <property type="match status" value="1"/>
</dbReference>
<evidence type="ECO:0000256" key="1">
    <source>
        <dbReference type="ARBA" id="ARBA00022553"/>
    </source>
</evidence>
<name>A0ABY6CPW4_9BACT</name>
<organism evidence="4 5">
    <name type="scientific">Reichenbachiella agarivorans</name>
    <dbReference type="NCBI Taxonomy" id="2979464"/>
    <lineage>
        <taxon>Bacteria</taxon>
        <taxon>Pseudomonadati</taxon>
        <taxon>Bacteroidota</taxon>
        <taxon>Cytophagia</taxon>
        <taxon>Cytophagales</taxon>
        <taxon>Reichenbachiellaceae</taxon>
        <taxon>Reichenbachiella</taxon>
    </lineage>
</organism>
<keyword evidence="5" id="KW-1185">Reference proteome</keyword>
<dbReference type="SUPFAM" id="SSF52172">
    <property type="entry name" value="CheY-like"/>
    <property type="match status" value="1"/>
</dbReference>
<evidence type="ECO:0000313" key="5">
    <source>
        <dbReference type="Proteomes" id="UP001065174"/>
    </source>
</evidence>
<evidence type="ECO:0000313" key="4">
    <source>
        <dbReference type="EMBL" id="UXP32557.1"/>
    </source>
</evidence>
<keyword evidence="1 2" id="KW-0597">Phosphoprotein</keyword>
<dbReference type="InterPro" id="IPR011006">
    <property type="entry name" value="CheY-like_superfamily"/>
</dbReference>
<protein>
    <submittedName>
        <fullName evidence="4">Response regulator</fullName>
    </submittedName>
</protein>
<dbReference type="SMART" id="SM00448">
    <property type="entry name" value="REC"/>
    <property type="match status" value="1"/>
</dbReference>
<dbReference type="EMBL" id="CP106679">
    <property type="protein sequence ID" value="UXP32557.1"/>
    <property type="molecule type" value="Genomic_DNA"/>
</dbReference>
<dbReference type="PROSITE" id="PS50110">
    <property type="entry name" value="RESPONSE_REGULATORY"/>
    <property type="match status" value="1"/>
</dbReference>
<dbReference type="RefSeq" id="WP_262309992.1">
    <property type="nucleotide sequence ID" value="NZ_CP106679.1"/>
</dbReference>
<dbReference type="Gene3D" id="3.40.50.2300">
    <property type="match status" value="1"/>
</dbReference>
<evidence type="ECO:0000256" key="2">
    <source>
        <dbReference type="PROSITE-ProRule" id="PRU00169"/>
    </source>
</evidence>
<dbReference type="InterPro" id="IPR050595">
    <property type="entry name" value="Bact_response_regulator"/>
</dbReference>
<proteinExistence type="predicted"/>
<dbReference type="InterPro" id="IPR001789">
    <property type="entry name" value="Sig_transdc_resp-reg_receiver"/>
</dbReference>